<dbReference type="OrthoDB" id="5901192at2"/>
<dbReference type="PANTHER" id="PTHR47371">
    <property type="entry name" value="LIPOTEICHOIC ACID SYNTHASE"/>
    <property type="match status" value="1"/>
</dbReference>
<feature type="transmembrane region" description="Helical" evidence="12">
    <location>
        <begin position="65"/>
        <end position="87"/>
    </location>
</feature>
<feature type="binding site" evidence="11">
    <location>
        <position position="465"/>
    </location>
    <ligand>
        <name>Mn(2+)</name>
        <dbReference type="ChEBI" id="CHEBI:29035"/>
    </ligand>
</feature>
<feature type="active site" evidence="9">
    <location>
        <position position="291"/>
    </location>
</feature>
<comment type="similarity">
    <text evidence="3 8">Belongs to the LTA synthase family.</text>
</comment>
<protein>
    <submittedName>
        <fullName evidence="14">Phosphoglycerol transferase MdoB-like AlkP superfamily enzyme</fullName>
    </submittedName>
</protein>
<dbReference type="GO" id="GO:0046872">
    <property type="term" value="F:metal ion binding"/>
    <property type="evidence" value="ECO:0007669"/>
    <property type="project" value="UniProtKB-KW"/>
</dbReference>
<evidence type="ECO:0000256" key="10">
    <source>
        <dbReference type="PIRSR" id="PIRSR005091-2"/>
    </source>
</evidence>
<gene>
    <name evidence="14" type="ORF">DFR59_102410</name>
</gene>
<sequence length="622" mass="69995">MKTAIRTFRKSHYGFHAALLILKAFALHAILFKDFNLLKVIALEGCFIFLLLGLVEGLAKKGAPYIYLAANALITTFFAAILLYVTWFNTIPTYHVLLEIGQLGAIRDSVASLLSPLYALLYLDIIILLILLIAKKYPLVRSEAKSPWKRRTFLGALAVCVIVFFYYKNVEIANPVLAAESKGIFNYEAINIAKSSEPKSAATMANEKADPYETNQKIASIKGIKLIPADQRKYFGMAKGRNVIVIQGESFQNFLIGLKINGKEVTPNLNELVKHSFYFSNLFQQVGPGNTSDAEFIMNTSLFPNDNTPTSLTVGNKEIPSLPKVLKEKGYSTMTFHTDKINFWNRDQLYPDLGFDQYFDESYFGDSDKVGMAASDDVLYKKGTEALANAKKPFYSMFISLSSHHPFVIPDEKKTLDLPSEYDGTLIGDYLTAQNYTDAAIGRFIEELKKKGIWDNSVILFYGDHLGLQDKALDDRDQELFEQFTGHKYNLKDRYTIPFIVSIPGKTDNGTEVSSPGGQLDFMPTLANLLGVKIDHKLVHFGQDLLQGQNNLIGIRYYLPPGGFVNDHIIYYPNESFADGDAFSLNTMDRVKDFSKYETSYQKILTLEELSDSYYAQLPEKE</sequence>
<keyword evidence="10" id="KW-0464">Manganese</keyword>
<dbReference type="AlphaFoldDB" id="A0A370GRA5"/>
<evidence type="ECO:0000313" key="14">
    <source>
        <dbReference type="EMBL" id="RDI45776.1"/>
    </source>
</evidence>
<keyword evidence="15" id="KW-1185">Reference proteome</keyword>
<dbReference type="Proteomes" id="UP000255326">
    <property type="component" value="Unassembled WGS sequence"/>
</dbReference>
<feature type="transmembrane region" description="Helical" evidence="12">
    <location>
        <begin position="37"/>
        <end position="58"/>
    </location>
</feature>
<name>A0A370GRA5_9BACI</name>
<evidence type="ECO:0000256" key="5">
    <source>
        <dbReference type="ARBA" id="ARBA00022692"/>
    </source>
</evidence>
<feature type="transmembrane region" description="Helical" evidence="12">
    <location>
        <begin position="151"/>
        <end position="167"/>
    </location>
</feature>
<dbReference type="Gene3D" id="3.40.720.10">
    <property type="entry name" value="Alkaline Phosphatase, subunit A"/>
    <property type="match status" value="1"/>
</dbReference>
<dbReference type="GO" id="GO:0016740">
    <property type="term" value="F:transferase activity"/>
    <property type="evidence" value="ECO:0007669"/>
    <property type="project" value="UniProtKB-KW"/>
</dbReference>
<dbReference type="InterPro" id="IPR000917">
    <property type="entry name" value="Sulfatase_N"/>
</dbReference>
<feature type="domain" description="Sulfatase N-terminal" evidence="13">
    <location>
        <begin position="241"/>
        <end position="532"/>
    </location>
</feature>
<keyword evidence="14" id="KW-0808">Transferase</keyword>
<dbReference type="Pfam" id="PF00884">
    <property type="entry name" value="Sulfatase"/>
    <property type="match status" value="1"/>
</dbReference>
<evidence type="ECO:0000313" key="15">
    <source>
        <dbReference type="Proteomes" id="UP000255326"/>
    </source>
</evidence>
<feature type="transmembrane region" description="Helical" evidence="12">
    <location>
        <begin position="12"/>
        <end position="31"/>
    </location>
</feature>
<evidence type="ECO:0000256" key="8">
    <source>
        <dbReference type="PIRNR" id="PIRNR005091"/>
    </source>
</evidence>
<proteinExistence type="inferred from homology"/>
<feature type="binding site" evidence="11">
    <location>
        <position position="464"/>
    </location>
    <ligand>
        <name>Mn(2+)</name>
        <dbReference type="ChEBI" id="CHEBI:29035"/>
    </ligand>
</feature>
<reference evidence="14 15" key="1">
    <citation type="submission" date="2018-07" db="EMBL/GenBank/DDBJ databases">
        <title>Genomic Encyclopedia of Type Strains, Phase IV (KMG-IV): sequencing the most valuable type-strain genomes for metagenomic binning, comparative biology and taxonomic classification.</title>
        <authorList>
            <person name="Goeker M."/>
        </authorList>
    </citation>
    <scope>NUCLEOTIDE SEQUENCE [LARGE SCALE GENOMIC DNA]</scope>
    <source>
        <strain evidence="14 15">DSM 25281</strain>
    </source>
</reference>
<dbReference type="Gene3D" id="3.30.1120.170">
    <property type="match status" value="1"/>
</dbReference>
<feature type="transmembrane region" description="Helical" evidence="12">
    <location>
        <begin position="117"/>
        <end position="139"/>
    </location>
</feature>
<evidence type="ECO:0000256" key="4">
    <source>
        <dbReference type="ARBA" id="ARBA00022475"/>
    </source>
</evidence>
<comment type="pathway">
    <text evidence="2">Cell wall biogenesis; lipoteichoic acid biosynthesis.</text>
</comment>
<evidence type="ECO:0000256" key="11">
    <source>
        <dbReference type="PIRSR" id="PIRSR005091-3"/>
    </source>
</evidence>
<comment type="caution">
    <text evidence="14">The sequence shown here is derived from an EMBL/GenBank/DDBJ whole genome shotgun (WGS) entry which is preliminary data.</text>
</comment>
<dbReference type="CDD" id="cd16015">
    <property type="entry name" value="LTA_synthase"/>
    <property type="match status" value="1"/>
</dbReference>
<feature type="binding site" evidence="11">
    <location>
        <position position="249"/>
    </location>
    <ligand>
        <name>Mn(2+)</name>
        <dbReference type="ChEBI" id="CHEBI:29035"/>
    </ligand>
</feature>
<dbReference type="RefSeq" id="WP_114744590.1">
    <property type="nucleotide sequence ID" value="NZ_QQAY01000002.1"/>
</dbReference>
<evidence type="ECO:0000256" key="6">
    <source>
        <dbReference type="ARBA" id="ARBA00022989"/>
    </source>
</evidence>
<dbReference type="InterPro" id="IPR017850">
    <property type="entry name" value="Alkaline_phosphatase_core_sf"/>
</dbReference>
<dbReference type="PIRSF" id="PIRSF005091">
    <property type="entry name" value="Mmb_sulf_HI1246"/>
    <property type="match status" value="1"/>
</dbReference>
<evidence type="ECO:0000256" key="3">
    <source>
        <dbReference type="ARBA" id="ARBA00009983"/>
    </source>
</evidence>
<keyword evidence="6 12" id="KW-1133">Transmembrane helix</keyword>
<dbReference type="GO" id="GO:0005886">
    <property type="term" value="C:plasma membrane"/>
    <property type="evidence" value="ECO:0007669"/>
    <property type="project" value="UniProtKB-SubCell"/>
</dbReference>
<evidence type="ECO:0000256" key="9">
    <source>
        <dbReference type="PIRSR" id="PIRSR005091-1"/>
    </source>
</evidence>
<dbReference type="PANTHER" id="PTHR47371:SF3">
    <property type="entry name" value="PHOSPHOGLYCEROL TRANSFERASE I"/>
    <property type="match status" value="1"/>
</dbReference>
<feature type="binding site" evidence="11">
    <location>
        <position position="291"/>
    </location>
    <ligand>
        <name>Mn(2+)</name>
        <dbReference type="ChEBI" id="CHEBI:29035"/>
    </ligand>
</feature>
<evidence type="ECO:0000259" key="13">
    <source>
        <dbReference type="Pfam" id="PF00884"/>
    </source>
</evidence>
<evidence type="ECO:0000256" key="12">
    <source>
        <dbReference type="SAM" id="Phobius"/>
    </source>
</evidence>
<keyword evidence="7 8" id="KW-0472">Membrane</keyword>
<keyword evidence="4 8" id="KW-1003">Cell membrane</keyword>
<dbReference type="InterPro" id="IPR012160">
    <property type="entry name" value="LtaS-like"/>
</dbReference>
<comment type="subcellular location">
    <subcellularLocation>
        <location evidence="1">Cell membrane</location>
        <topology evidence="1">Multi-pass membrane protein</topology>
    </subcellularLocation>
</comment>
<dbReference type="SUPFAM" id="SSF53649">
    <property type="entry name" value="Alkaline phosphatase-like"/>
    <property type="match status" value="1"/>
</dbReference>
<organism evidence="14 15">
    <name type="scientific">Falsibacillus pallidus</name>
    <dbReference type="NCBI Taxonomy" id="493781"/>
    <lineage>
        <taxon>Bacteria</taxon>
        <taxon>Bacillati</taxon>
        <taxon>Bacillota</taxon>
        <taxon>Bacilli</taxon>
        <taxon>Bacillales</taxon>
        <taxon>Bacillaceae</taxon>
        <taxon>Falsibacillus</taxon>
    </lineage>
</organism>
<dbReference type="InterPro" id="IPR050448">
    <property type="entry name" value="OpgB/LTA_synthase_biosynth"/>
</dbReference>
<evidence type="ECO:0000256" key="2">
    <source>
        <dbReference type="ARBA" id="ARBA00004936"/>
    </source>
</evidence>
<evidence type="ECO:0000256" key="7">
    <source>
        <dbReference type="ARBA" id="ARBA00023136"/>
    </source>
</evidence>
<keyword evidence="5 12" id="KW-0812">Transmembrane</keyword>
<accession>A0A370GRA5</accession>
<dbReference type="EMBL" id="QQAY01000002">
    <property type="protein sequence ID" value="RDI45776.1"/>
    <property type="molecule type" value="Genomic_DNA"/>
</dbReference>
<evidence type="ECO:0000256" key="1">
    <source>
        <dbReference type="ARBA" id="ARBA00004651"/>
    </source>
</evidence>
<keyword evidence="10" id="KW-0479">Metal-binding</keyword>
<feature type="binding site" evidence="10">
    <location>
        <position position="404"/>
    </location>
    <ligand>
        <name>substrate</name>
    </ligand>
</feature>